<comment type="caution">
    <text evidence="2">The sequence shown here is derived from an EMBL/GenBank/DDBJ whole genome shotgun (WGS) entry which is preliminary data.</text>
</comment>
<proteinExistence type="predicted"/>
<gene>
    <name evidence="2" type="ORF">PENVUL_c043G09812</name>
</gene>
<evidence type="ECO:0000313" key="2">
    <source>
        <dbReference type="EMBL" id="OQE01230.1"/>
    </source>
</evidence>
<evidence type="ECO:0000313" key="3">
    <source>
        <dbReference type="Proteomes" id="UP000191518"/>
    </source>
</evidence>
<dbReference type="AlphaFoldDB" id="A0A1V6RI63"/>
<dbReference type="EMBL" id="MDYP01000043">
    <property type="protein sequence ID" value="OQE01230.1"/>
    <property type="molecule type" value="Genomic_DNA"/>
</dbReference>
<feature type="compositionally biased region" description="Low complexity" evidence="1">
    <location>
        <begin position="450"/>
        <end position="462"/>
    </location>
</feature>
<protein>
    <submittedName>
        <fullName evidence="2">Uncharacterized protein</fullName>
    </submittedName>
</protein>
<organism evidence="2 3">
    <name type="scientific">Penicillium vulpinum</name>
    <dbReference type="NCBI Taxonomy" id="29845"/>
    <lineage>
        <taxon>Eukaryota</taxon>
        <taxon>Fungi</taxon>
        <taxon>Dikarya</taxon>
        <taxon>Ascomycota</taxon>
        <taxon>Pezizomycotina</taxon>
        <taxon>Eurotiomycetes</taxon>
        <taxon>Eurotiomycetidae</taxon>
        <taxon>Eurotiales</taxon>
        <taxon>Aspergillaceae</taxon>
        <taxon>Penicillium</taxon>
    </lineage>
</organism>
<dbReference type="Proteomes" id="UP000191518">
    <property type="component" value="Unassembled WGS sequence"/>
</dbReference>
<feature type="region of interest" description="Disordered" evidence="1">
    <location>
        <begin position="510"/>
        <end position="529"/>
    </location>
</feature>
<name>A0A1V6RI63_9EURO</name>
<feature type="compositionally biased region" description="Polar residues" evidence="1">
    <location>
        <begin position="235"/>
        <end position="248"/>
    </location>
</feature>
<accession>A0A1V6RI63</accession>
<feature type="region of interest" description="Disordered" evidence="1">
    <location>
        <begin position="158"/>
        <end position="181"/>
    </location>
</feature>
<sequence>MRPDETDPLQHPALELPSLLITLGSELRSPVALGMSEKKKARKRAKVKRWVRSWVFTPLGKVRIKLVSKIERTRRRSIPDYELHRIVSGALTDRYPSRAFRDRSDLKGSTPRRMSIFSTESNQSLVNLVPMSTKSASPRDKSSRLDVDVANGPLVNKVEIADATAQSKSPNDPRGSWRGDENSVLRIMNPDFYELSSGEEKSEGSDRISVFEVDSNVYELSAIASPDLPAELSGEEQQLGNSRSSSVRPNDGMDNLPVIEELAPQIPDLCFIHQPDPTLCCLVTSALRDSSSPVLFEDGICSCAHASKCDDPVIQHMPSSDMSLSTTITRANPPKITTEEVLLRHTYNKQNAILSTRHISLNVVPRTFIVRKACNVALNQTQNDALLPSPVETSHVVTTPVRPSYSLRRKIQHGPLPPLPPSTSTSHLPRTSSARSSGPANPNSQPPGISSTTHSPSASATPVDLPQYPDRPTSMCNSCLAGRHRPLYSHPYRCRSLQFGNAPLPYPLSPRESIPSGSDSLPASLRSGPQCRHCTTRQSGIISLPVLVGPRPLSRISESFSDTSPDSPWVGPVGHMAFYAGSAEDFPLHIEPDRRGDLCGFEMCLIAGSAAQHRRYR</sequence>
<reference evidence="3" key="1">
    <citation type="journal article" date="2017" name="Nat. Microbiol.">
        <title>Global analysis of biosynthetic gene clusters reveals vast potential of secondary metabolite production in Penicillium species.</title>
        <authorList>
            <person name="Nielsen J.C."/>
            <person name="Grijseels S."/>
            <person name="Prigent S."/>
            <person name="Ji B."/>
            <person name="Dainat J."/>
            <person name="Nielsen K.F."/>
            <person name="Frisvad J.C."/>
            <person name="Workman M."/>
            <person name="Nielsen J."/>
        </authorList>
    </citation>
    <scope>NUCLEOTIDE SEQUENCE [LARGE SCALE GENOMIC DNA]</scope>
    <source>
        <strain evidence="3">IBT 29486</strain>
    </source>
</reference>
<keyword evidence="3" id="KW-1185">Reference proteome</keyword>
<feature type="compositionally biased region" description="Polar residues" evidence="1">
    <location>
        <begin position="434"/>
        <end position="449"/>
    </location>
</feature>
<dbReference type="OrthoDB" id="4355649at2759"/>
<feature type="compositionally biased region" description="Low complexity" evidence="1">
    <location>
        <begin position="422"/>
        <end position="433"/>
    </location>
</feature>
<evidence type="ECO:0000256" key="1">
    <source>
        <dbReference type="SAM" id="MobiDB-lite"/>
    </source>
</evidence>
<feature type="region of interest" description="Disordered" evidence="1">
    <location>
        <begin position="396"/>
        <end position="469"/>
    </location>
</feature>
<feature type="region of interest" description="Disordered" evidence="1">
    <location>
        <begin position="231"/>
        <end position="250"/>
    </location>
</feature>